<dbReference type="AlphaFoldDB" id="A0AAD7IAF5"/>
<dbReference type="EMBL" id="JARKIB010000111">
    <property type="protein sequence ID" value="KAJ7738632.1"/>
    <property type="molecule type" value="Genomic_DNA"/>
</dbReference>
<gene>
    <name evidence="2" type="ORF">B0H16DRAFT_1465734</name>
</gene>
<proteinExistence type="predicted"/>
<evidence type="ECO:0000256" key="1">
    <source>
        <dbReference type="SAM" id="MobiDB-lite"/>
    </source>
</evidence>
<accession>A0AAD7IAF5</accession>
<feature type="compositionally biased region" description="Basic residues" evidence="1">
    <location>
        <begin position="176"/>
        <end position="185"/>
    </location>
</feature>
<evidence type="ECO:0000313" key="3">
    <source>
        <dbReference type="Proteomes" id="UP001215598"/>
    </source>
</evidence>
<sequence>MNSYCEEEKVGELVIWVAKDYGSQNRLNGQNSPILSQIDENEPFEQLSALLQRSTRVQKSGVTSVTLESHLRTKTEMAHYLAENSTPGGFWDMQVAKPDEEELQRARAARRDVQTVFVAAGSSGSRMWPQVALEWDYAPETVDKLTRAFAHATSDDAQTMQRSRYRARTASDERSARRKVTGKAKAGRRRGMWVRGDIEMRCIWIKEIRRSERGRLLRERSTAARWQDNPKGGEGGVDPFISGADGERHPFVPSLAEEGQAEHITVCFLGDPLYFLSGPTSWAVSATVPLPKWALIRAKTGNSWLSIKVVNAAKFFRTDKDFGNPNSCKDRWTLTAGFSL</sequence>
<name>A0AAD7IAF5_9AGAR</name>
<reference evidence="2" key="1">
    <citation type="submission" date="2023-03" db="EMBL/GenBank/DDBJ databases">
        <title>Massive genome expansion in bonnet fungi (Mycena s.s.) driven by repeated elements and novel gene families across ecological guilds.</title>
        <authorList>
            <consortium name="Lawrence Berkeley National Laboratory"/>
            <person name="Harder C.B."/>
            <person name="Miyauchi S."/>
            <person name="Viragh M."/>
            <person name="Kuo A."/>
            <person name="Thoen E."/>
            <person name="Andreopoulos B."/>
            <person name="Lu D."/>
            <person name="Skrede I."/>
            <person name="Drula E."/>
            <person name="Henrissat B."/>
            <person name="Morin E."/>
            <person name="Kohler A."/>
            <person name="Barry K."/>
            <person name="LaButti K."/>
            <person name="Morin E."/>
            <person name="Salamov A."/>
            <person name="Lipzen A."/>
            <person name="Mereny Z."/>
            <person name="Hegedus B."/>
            <person name="Baldrian P."/>
            <person name="Stursova M."/>
            <person name="Weitz H."/>
            <person name="Taylor A."/>
            <person name="Grigoriev I.V."/>
            <person name="Nagy L.G."/>
            <person name="Martin F."/>
            <person name="Kauserud H."/>
        </authorList>
    </citation>
    <scope>NUCLEOTIDE SEQUENCE</scope>
    <source>
        <strain evidence="2">CBHHK182m</strain>
    </source>
</reference>
<comment type="caution">
    <text evidence="2">The sequence shown here is derived from an EMBL/GenBank/DDBJ whole genome shotgun (WGS) entry which is preliminary data.</text>
</comment>
<evidence type="ECO:0000313" key="2">
    <source>
        <dbReference type="EMBL" id="KAJ7738632.1"/>
    </source>
</evidence>
<keyword evidence="3" id="KW-1185">Reference proteome</keyword>
<protein>
    <submittedName>
        <fullName evidence="2">Uncharacterized protein</fullName>
    </submittedName>
</protein>
<feature type="region of interest" description="Disordered" evidence="1">
    <location>
        <begin position="153"/>
        <end position="185"/>
    </location>
</feature>
<dbReference type="Proteomes" id="UP001215598">
    <property type="component" value="Unassembled WGS sequence"/>
</dbReference>
<organism evidence="2 3">
    <name type="scientific">Mycena metata</name>
    <dbReference type="NCBI Taxonomy" id="1033252"/>
    <lineage>
        <taxon>Eukaryota</taxon>
        <taxon>Fungi</taxon>
        <taxon>Dikarya</taxon>
        <taxon>Basidiomycota</taxon>
        <taxon>Agaricomycotina</taxon>
        <taxon>Agaricomycetes</taxon>
        <taxon>Agaricomycetidae</taxon>
        <taxon>Agaricales</taxon>
        <taxon>Marasmiineae</taxon>
        <taxon>Mycenaceae</taxon>
        <taxon>Mycena</taxon>
    </lineage>
</organism>